<dbReference type="PANTHER" id="PTHR11236:SF48">
    <property type="entry name" value="ISOCHORISMATE SYNTHASE MENF"/>
    <property type="match status" value="1"/>
</dbReference>
<accession>A0A923NAJ7</accession>
<dbReference type="InterPro" id="IPR006805">
    <property type="entry name" value="Anth_synth_I_N"/>
</dbReference>
<organism evidence="18 19">
    <name type="scientific">Lentihominibacter faecis</name>
    <dbReference type="NCBI Taxonomy" id="2764712"/>
    <lineage>
        <taxon>Bacteria</taxon>
        <taxon>Bacillati</taxon>
        <taxon>Bacillota</taxon>
        <taxon>Clostridia</taxon>
        <taxon>Peptostreptococcales</taxon>
        <taxon>Anaerovoracaceae</taxon>
        <taxon>Lentihominibacter</taxon>
    </lineage>
</organism>
<evidence type="ECO:0000256" key="3">
    <source>
        <dbReference type="ARBA" id="ARBA00009562"/>
    </source>
</evidence>
<evidence type="ECO:0000256" key="4">
    <source>
        <dbReference type="ARBA" id="ARBA00011575"/>
    </source>
</evidence>
<dbReference type="PANTHER" id="PTHR11236">
    <property type="entry name" value="AMINOBENZOATE/ANTHRANILATE SYNTHASE"/>
    <property type="match status" value="1"/>
</dbReference>
<feature type="domain" description="Anthranilate synthase component I N-terminal" evidence="17">
    <location>
        <begin position="29"/>
        <end position="175"/>
    </location>
</feature>
<dbReference type="GO" id="GO:0004049">
    <property type="term" value="F:anthranilate synthase activity"/>
    <property type="evidence" value="ECO:0007669"/>
    <property type="project" value="UniProtKB-EC"/>
</dbReference>
<comment type="function">
    <text evidence="13 15">Part of a heterotetrameric complex that catalyzes the two-step biosynthesis of anthranilate, an intermediate in the biosynthesis of L-tryptophan. In the first step, the glutamine-binding beta subunit (TrpG) of anthranilate synthase (AS) provides the glutamine amidotransferase activity which generates ammonia as a substrate that, along with chorismate, is used in the second step, catalyzed by the large alpha subunit of AS (TrpE) to produce anthranilate. In the absence of TrpG, TrpE can synthesize anthranilate directly from chorismate and high concentrations of ammonia.</text>
</comment>
<evidence type="ECO:0000256" key="9">
    <source>
        <dbReference type="ARBA" id="ARBA00022822"/>
    </source>
</evidence>
<evidence type="ECO:0000256" key="15">
    <source>
        <dbReference type="RuleBase" id="RU364045"/>
    </source>
</evidence>
<dbReference type="RefSeq" id="WP_249286108.1">
    <property type="nucleotide sequence ID" value="NZ_JACRWC010000009.1"/>
</dbReference>
<dbReference type="InterPro" id="IPR019999">
    <property type="entry name" value="Anth_synth_I-like"/>
</dbReference>
<comment type="similarity">
    <text evidence="3 15">Belongs to the anthranilate synthase component I family.</text>
</comment>
<evidence type="ECO:0000256" key="14">
    <source>
        <dbReference type="ARBA" id="ARBA00047683"/>
    </source>
</evidence>
<dbReference type="Gene3D" id="3.60.120.10">
    <property type="entry name" value="Anthranilate synthase"/>
    <property type="match status" value="1"/>
</dbReference>
<proteinExistence type="inferred from homology"/>
<evidence type="ECO:0000256" key="6">
    <source>
        <dbReference type="ARBA" id="ARBA00020653"/>
    </source>
</evidence>
<comment type="subunit">
    <text evidence="4 15">Heterotetramer consisting of two non-identical subunits: a beta subunit (TrpG) and a large alpha subunit (TrpE).</text>
</comment>
<evidence type="ECO:0000256" key="7">
    <source>
        <dbReference type="ARBA" id="ARBA00022605"/>
    </source>
</evidence>
<dbReference type="InterPro" id="IPR015890">
    <property type="entry name" value="Chorismate_C"/>
</dbReference>
<keyword evidence="10 15" id="KW-0460">Magnesium</keyword>
<evidence type="ECO:0000259" key="16">
    <source>
        <dbReference type="Pfam" id="PF00425"/>
    </source>
</evidence>
<evidence type="ECO:0000256" key="1">
    <source>
        <dbReference type="ARBA" id="ARBA00001946"/>
    </source>
</evidence>
<name>A0A923NAJ7_9FIRM</name>
<evidence type="ECO:0000256" key="12">
    <source>
        <dbReference type="ARBA" id="ARBA00023239"/>
    </source>
</evidence>
<dbReference type="PRINTS" id="PR00095">
    <property type="entry name" value="ANTSNTHASEI"/>
</dbReference>
<reference evidence="18" key="1">
    <citation type="submission" date="2020-08" db="EMBL/GenBank/DDBJ databases">
        <authorList>
            <person name="Liu C."/>
            <person name="Sun Q."/>
        </authorList>
    </citation>
    <scope>NUCLEOTIDE SEQUENCE</scope>
    <source>
        <strain evidence="18">BX16</strain>
    </source>
</reference>
<keyword evidence="7 15" id="KW-0028">Amino-acid biosynthesis</keyword>
<comment type="caution">
    <text evidence="18">The sequence shown here is derived from an EMBL/GenBank/DDBJ whole genome shotgun (WGS) entry which is preliminary data.</text>
</comment>
<evidence type="ECO:0000256" key="5">
    <source>
        <dbReference type="ARBA" id="ARBA00012266"/>
    </source>
</evidence>
<dbReference type="Pfam" id="PF04715">
    <property type="entry name" value="Anth_synt_I_N"/>
    <property type="match status" value="1"/>
</dbReference>
<feature type="domain" description="Chorismate-utilising enzyme C-terminal" evidence="16">
    <location>
        <begin position="226"/>
        <end position="479"/>
    </location>
</feature>
<keyword evidence="8 15" id="KW-0479">Metal-binding</keyword>
<dbReference type="Proteomes" id="UP000644115">
    <property type="component" value="Unassembled WGS sequence"/>
</dbReference>
<dbReference type="EMBL" id="JACRWC010000009">
    <property type="protein sequence ID" value="MBC5998503.1"/>
    <property type="molecule type" value="Genomic_DNA"/>
</dbReference>
<keyword evidence="9 15" id="KW-0822">Tryptophan biosynthesis</keyword>
<keyword evidence="11 15" id="KW-0057">Aromatic amino acid biosynthesis</keyword>
<dbReference type="EC" id="4.1.3.27" evidence="5 15"/>
<evidence type="ECO:0000259" key="17">
    <source>
        <dbReference type="Pfam" id="PF04715"/>
    </source>
</evidence>
<protein>
    <recommendedName>
        <fullName evidence="6 15">Anthranilate synthase component 1</fullName>
        <ecNumber evidence="5 15">4.1.3.27</ecNumber>
    </recommendedName>
</protein>
<dbReference type="GO" id="GO:0000162">
    <property type="term" value="P:L-tryptophan biosynthetic process"/>
    <property type="evidence" value="ECO:0007669"/>
    <property type="project" value="UniProtKB-KW"/>
</dbReference>
<evidence type="ECO:0000256" key="10">
    <source>
        <dbReference type="ARBA" id="ARBA00022842"/>
    </source>
</evidence>
<dbReference type="InterPro" id="IPR005801">
    <property type="entry name" value="ADC_synthase"/>
</dbReference>
<evidence type="ECO:0000256" key="2">
    <source>
        <dbReference type="ARBA" id="ARBA00004873"/>
    </source>
</evidence>
<gene>
    <name evidence="15 18" type="primary">trpE</name>
    <name evidence="18" type="ORF">H8876_00500</name>
</gene>
<dbReference type="AlphaFoldDB" id="A0A923NAJ7"/>
<evidence type="ECO:0000313" key="18">
    <source>
        <dbReference type="EMBL" id="MBC5998503.1"/>
    </source>
</evidence>
<dbReference type="Pfam" id="PF00425">
    <property type="entry name" value="Chorismate_bind"/>
    <property type="match status" value="1"/>
</dbReference>
<evidence type="ECO:0000256" key="13">
    <source>
        <dbReference type="ARBA" id="ARBA00025634"/>
    </source>
</evidence>
<dbReference type="SUPFAM" id="SSF56322">
    <property type="entry name" value="ADC synthase"/>
    <property type="match status" value="1"/>
</dbReference>
<evidence type="ECO:0000313" key="19">
    <source>
        <dbReference type="Proteomes" id="UP000644115"/>
    </source>
</evidence>
<comment type="pathway">
    <text evidence="2 15">Amino-acid biosynthesis; L-tryptophan biosynthesis; L-tryptophan from chorismate: step 1/5.</text>
</comment>
<keyword evidence="19" id="KW-1185">Reference proteome</keyword>
<keyword evidence="12 15" id="KW-0456">Lyase</keyword>
<evidence type="ECO:0000256" key="8">
    <source>
        <dbReference type="ARBA" id="ARBA00022723"/>
    </source>
</evidence>
<dbReference type="InterPro" id="IPR005256">
    <property type="entry name" value="Anth_synth_I_PabB"/>
</dbReference>
<dbReference type="NCBIfam" id="TIGR00564">
    <property type="entry name" value="trpE_most"/>
    <property type="match status" value="1"/>
</dbReference>
<comment type="catalytic activity">
    <reaction evidence="14 15">
        <text>chorismate + L-glutamine = anthranilate + pyruvate + L-glutamate + H(+)</text>
        <dbReference type="Rhea" id="RHEA:21732"/>
        <dbReference type="ChEBI" id="CHEBI:15361"/>
        <dbReference type="ChEBI" id="CHEBI:15378"/>
        <dbReference type="ChEBI" id="CHEBI:16567"/>
        <dbReference type="ChEBI" id="CHEBI:29748"/>
        <dbReference type="ChEBI" id="CHEBI:29985"/>
        <dbReference type="ChEBI" id="CHEBI:58359"/>
        <dbReference type="EC" id="4.1.3.27"/>
    </reaction>
</comment>
<dbReference type="GO" id="GO:0046872">
    <property type="term" value="F:metal ion binding"/>
    <property type="evidence" value="ECO:0007669"/>
    <property type="project" value="UniProtKB-KW"/>
</dbReference>
<comment type="cofactor">
    <cofactor evidence="1 15">
        <name>Mg(2+)</name>
        <dbReference type="ChEBI" id="CHEBI:18420"/>
    </cofactor>
</comment>
<evidence type="ECO:0000256" key="11">
    <source>
        <dbReference type="ARBA" id="ARBA00023141"/>
    </source>
</evidence>
<sequence length="495" mass="55558">MYPDLQTVKQIAAGGAYKRVPVCCEILSDMYTPVEVMRILRKASRHCYLLESASQEEAWGRYSFLGYDPTMEITCLDGEVTIRENLGDGTETVTTKHVDHPGDTLREVLARYKSPVMEKMPTFTGGLVGYFSYDYIKYSEPKLKLISEGQQDFRDMDLMLFNEVIAFDHYRQKIMLITGVMTEDIEGSYQKAEETLEDMAKLIREGEKETFPTLQLKTEIEPVFPKEQYCNMVEKAKQYIREGDIFQVVLSDPMKAEAEGSLFDTYRVLRAANPSPYMFYFSSDDIELSGASPETLAKLDNGKLSTFPLAGTRPRGKTPDEDKALEEDLLQDEKELAEHNMLVDLGRNDIGKISRIGTVKVEKYMEIERFSHVMHIGSTVTGTIREDKDAVDAVDAILPAGTLSGAPKFRACQIIDQLENNKRGVYGGAIGYLDFAGNLDTCIAIRLVYKKNGTICIRSGAGIVADSVPEKEFEECANKAKAVIQAIREAEEVLK</sequence>